<name>A0ABR3FP16_9AGAR</name>
<evidence type="ECO:0000313" key="2">
    <source>
        <dbReference type="EMBL" id="KAL0577180.1"/>
    </source>
</evidence>
<dbReference type="PANTHER" id="PTHR43383">
    <property type="entry name" value="NODULIN 6"/>
    <property type="match status" value="1"/>
</dbReference>
<dbReference type="Proteomes" id="UP001465976">
    <property type="component" value="Unassembled WGS sequence"/>
</dbReference>
<sequence>MPQLKELSGACLNYPAIDNHAHPLLKSEFRNKYPFEHLVSEASGDALTEDAPHTLACLRATAQLAPVLGLEKDASWQEVKAKRGATPYLEFCKRFMDPCKIRCLLLDDGLGGVEEFCESLGWHTENFCQTKRIVRVEVEAEKILANLMTKERVGSGSAFDEFKDTLKNLLVEHAKDAFVVGFKSIVCYRTGLDVSPTSEGLDESRFGSCLQNIRKKYEVDGVVRLEIKPLNDLVVQIALDVAGEYDKPVQFHTGLGDSDITLSLSSTAHMQSIIKEYSKTKFVLLHASYPYMRDAGYLTAAYPNVFLDFGEVLAEMIEAGELSEGQAVSIVKNALFHNSNRLYKLGYSEPEI</sequence>
<feature type="domain" description="Amidohydrolase-related" evidence="1">
    <location>
        <begin position="238"/>
        <end position="313"/>
    </location>
</feature>
<organism evidence="2 3">
    <name type="scientific">Marasmius crinis-equi</name>
    <dbReference type="NCBI Taxonomy" id="585013"/>
    <lineage>
        <taxon>Eukaryota</taxon>
        <taxon>Fungi</taxon>
        <taxon>Dikarya</taxon>
        <taxon>Basidiomycota</taxon>
        <taxon>Agaricomycotina</taxon>
        <taxon>Agaricomycetes</taxon>
        <taxon>Agaricomycetidae</taxon>
        <taxon>Agaricales</taxon>
        <taxon>Marasmiineae</taxon>
        <taxon>Marasmiaceae</taxon>
        <taxon>Marasmius</taxon>
    </lineage>
</organism>
<proteinExistence type="predicted"/>
<gene>
    <name evidence="2" type="ORF">V5O48_004819</name>
</gene>
<dbReference type="PANTHER" id="PTHR43383:SF2">
    <property type="entry name" value="AMIDOHYDROLASE 2 FAMILY PROTEIN"/>
    <property type="match status" value="1"/>
</dbReference>
<evidence type="ECO:0000259" key="1">
    <source>
        <dbReference type="Pfam" id="PF04909"/>
    </source>
</evidence>
<dbReference type="EMBL" id="JBAHYK010000174">
    <property type="protein sequence ID" value="KAL0577180.1"/>
    <property type="molecule type" value="Genomic_DNA"/>
</dbReference>
<reference evidence="2 3" key="1">
    <citation type="submission" date="2024-02" db="EMBL/GenBank/DDBJ databases">
        <title>A draft genome for the cacao thread blight pathogen Marasmius crinis-equi.</title>
        <authorList>
            <person name="Cohen S.P."/>
            <person name="Baruah I.K."/>
            <person name="Amoako-Attah I."/>
            <person name="Bukari Y."/>
            <person name="Meinhardt L.W."/>
            <person name="Bailey B.A."/>
        </authorList>
    </citation>
    <scope>NUCLEOTIDE SEQUENCE [LARGE SCALE GENOMIC DNA]</scope>
    <source>
        <strain evidence="2 3">GH-76</strain>
    </source>
</reference>
<dbReference type="SUPFAM" id="SSF51556">
    <property type="entry name" value="Metallo-dependent hydrolases"/>
    <property type="match status" value="1"/>
</dbReference>
<protein>
    <recommendedName>
        <fullName evidence="1">Amidohydrolase-related domain-containing protein</fullName>
    </recommendedName>
</protein>
<dbReference type="InterPro" id="IPR006680">
    <property type="entry name" value="Amidohydro-rel"/>
</dbReference>
<evidence type="ECO:0000313" key="3">
    <source>
        <dbReference type="Proteomes" id="UP001465976"/>
    </source>
</evidence>
<dbReference type="Gene3D" id="3.20.20.140">
    <property type="entry name" value="Metal-dependent hydrolases"/>
    <property type="match status" value="2"/>
</dbReference>
<dbReference type="InterPro" id="IPR032466">
    <property type="entry name" value="Metal_Hydrolase"/>
</dbReference>
<accession>A0ABR3FP16</accession>
<dbReference type="Pfam" id="PF04909">
    <property type="entry name" value="Amidohydro_2"/>
    <property type="match status" value="1"/>
</dbReference>
<keyword evidence="3" id="KW-1185">Reference proteome</keyword>
<comment type="caution">
    <text evidence="2">The sequence shown here is derived from an EMBL/GenBank/DDBJ whole genome shotgun (WGS) entry which is preliminary data.</text>
</comment>